<dbReference type="InterPro" id="IPR006671">
    <property type="entry name" value="Cyclin_N"/>
</dbReference>
<evidence type="ECO:0000256" key="1">
    <source>
        <dbReference type="ARBA" id="ARBA00022618"/>
    </source>
</evidence>
<dbReference type="InterPro" id="IPR036915">
    <property type="entry name" value="Cyclin-like_sf"/>
</dbReference>
<dbReference type="Pfam" id="PF00134">
    <property type="entry name" value="Cyclin_N"/>
    <property type="match status" value="1"/>
</dbReference>
<dbReference type="InterPro" id="IPR004367">
    <property type="entry name" value="Cyclin_C-dom"/>
</dbReference>
<comment type="similarity">
    <text evidence="4">Belongs to the cyclin family.</text>
</comment>
<sequence>MKPPLQRNHLKTKIGETLLFLSRSRLDSLPFGLRVIVAMDPGPVDPTVLTLQQSHRSSLAWTASASFLQANLDAFTVREISTHVLHQYRYSLDRKTFAQVEKKRRPLPNYMEKVAEEYKLVSDTLYLNVSYIDRFISHHAVSRNKLQLLGVSCMLVASIFTRTSRENCNFFDLQMEFLGCYHAELSLLDYGCLQFLPSLVAASAIFLSRFTIEPKIHPWFQGVTAFSSPSEIPMSYLEAIYE</sequence>
<dbReference type="GO" id="GO:0051301">
    <property type="term" value="P:cell division"/>
    <property type="evidence" value="ECO:0007669"/>
    <property type="project" value="UniProtKB-KW"/>
</dbReference>
<dbReference type="SUPFAM" id="SSF47954">
    <property type="entry name" value="Cyclin-like"/>
    <property type="match status" value="2"/>
</dbReference>
<evidence type="ECO:0000256" key="4">
    <source>
        <dbReference type="RuleBase" id="RU000383"/>
    </source>
</evidence>
<dbReference type="SMART" id="SM00385">
    <property type="entry name" value="CYCLIN"/>
    <property type="match status" value="1"/>
</dbReference>
<dbReference type="PANTHER" id="PTHR10177">
    <property type="entry name" value="CYCLINS"/>
    <property type="match status" value="1"/>
</dbReference>
<name>A0A7J7FTM2_CAMSI</name>
<organism evidence="6 7">
    <name type="scientific">Camellia sinensis</name>
    <name type="common">Tea plant</name>
    <name type="synonym">Thea sinensis</name>
    <dbReference type="NCBI Taxonomy" id="4442"/>
    <lineage>
        <taxon>Eukaryota</taxon>
        <taxon>Viridiplantae</taxon>
        <taxon>Streptophyta</taxon>
        <taxon>Embryophyta</taxon>
        <taxon>Tracheophyta</taxon>
        <taxon>Spermatophyta</taxon>
        <taxon>Magnoliopsida</taxon>
        <taxon>eudicotyledons</taxon>
        <taxon>Gunneridae</taxon>
        <taxon>Pentapetalae</taxon>
        <taxon>asterids</taxon>
        <taxon>Ericales</taxon>
        <taxon>Theaceae</taxon>
        <taxon>Camellia</taxon>
    </lineage>
</organism>
<evidence type="ECO:0000313" key="7">
    <source>
        <dbReference type="Proteomes" id="UP000593564"/>
    </source>
</evidence>
<keyword evidence="1" id="KW-0132">Cell division</keyword>
<evidence type="ECO:0000256" key="2">
    <source>
        <dbReference type="ARBA" id="ARBA00023127"/>
    </source>
</evidence>
<evidence type="ECO:0000313" key="6">
    <source>
        <dbReference type="EMBL" id="KAF5930244.1"/>
    </source>
</evidence>
<evidence type="ECO:0000256" key="3">
    <source>
        <dbReference type="ARBA" id="ARBA00023306"/>
    </source>
</evidence>
<dbReference type="EMBL" id="JACBKZ010000015">
    <property type="protein sequence ID" value="KAF5930244.1"/>
    <property type="molecule type" value="Genomic_DNA"/>
</dbReference>
<protein>
    <recommendedName>
        <fullName evidence="5">Cyclin-like domain-containing protein</fullName>
    </recommendedName>
</protein>
<keyword evidence="2 4" id="KW-0195">Cyclin</keyword>
<gene>
    <name evidence="6" type="ORF">HYC85_031117</name>
</gene>
<reference evidence="6 7" key="2">
    <citation type="submission" date="2020-07" db="EMBL/GenBank/DDBJ databases">
        <title>Genome assembly of wild tea tree DASZ reveals pedigree and selection history of tea varieties.</title>
        <authorList>
            <person name="Zhang W."/>
        </authorList>
    </citation>
    <scope>NUCLEOTIDE SEQUENCE [LARGE SCALE GENOMIC DNA]</scope>
    <source>
        <strain evidence="7">cv. G240</strain>
        <tissue evidence="6">Leaf</tissue>
    </source>
</reference>
<keyword evidence="7" id="KW-1185">Reference proteome</keyword>
<evidence type="ECO:0000259" key="5">
    <source>
        <dbReference type="SMART" id="SM00385"/>
    </source>
</evidence>
<accession>A0A7J7FTM2</accession>
<dbReference type="InterPro" id="IPR013763">
    <property type="entry name" value="Cyclin-like_dom"/>
</dbReference>
<reference evidence="7" key="1">
    <citation type="journal article" date="2020" name="Nat. Commun.">
        <title>Genome assembly of wild tea tree DASZ reveals pedigree and selection history of tea varieties.</title>
        <authorList>
            <person name="Zhang W."/>
            <person name="Zhang Y."/>
            <person name="Qiu H."/>
            <person name="Guo Y."/>
            <person name="Wan H."/>
            <person name="Zhang X."/>
            <person name="Scossa F."/>
            <person name="Alseekh S."/>
            <person name="Zhang Q."/>
            <person name="Wang P."/>
            <person name="Xu L."/>
            <person name="Schmidt M.H."/>
            <person name="Jia X."/>
            <person name="Li D."/>
            <person name="Zhu A."/>
            <person name="Guo F."/>
            <person name="Chen W."/>
            <person name="Ni D."/>
            <person name="Usadel B."/>
            <person name="Fernie A.R."/>
            <person name="Wen W."/>
        </authorList>
    </citation>
    <scope>NUCLEOTIDE SEQUENCE [LARGE SCALE GENOMIC DNA]</scope>
    <source>
        <strain evidence="7">cv. G240</strain>
    </source>
</reference>
<dbReference type="InterPro" id="IPR039361">
    <property type="entry name" value="Cyclin"/>
</dbReference>
<comment type="caution">
    <text evidence="6">The sequence shown here is derived from an EMBL/GenBank/DDBJ whole genome shotgun (WGS) entry which is preliminary data.</text>
</comment>
<dbReference type="AlphaFoldDB" id="A0A7J7FTM2"/>
<proteinExistence type="inferred from homology"/>
<dbReference type="Pfam" id="PF02984">
    <property type="entry name" value="Cyclin_C"/>
    <property type="match status" value="1"/>
</dbReference>
<keyword evidence="3" id="KW-0131">Cell cycle</keyword>
<dbReference type="Proteomes" id="UP000593564">
    <property type="component" value="Unassembled WGS sequence"/>
</dbReference>
<feature type="domain" description="Cyclin-like" evidence="5">
    <location>
        <begin position="109"/>
        <end position="186"/>
    </location>
</feature>
<dbReference type="Gene3D" id="1.10.472.10">
    <property type="entry name" value="Cyclin-like"/>
    <property type="match status" value="1"/>
</dbReference>